<evidence type="ECO:0000313" key="2">
    <source>
        <dbReference type="Proteomes" id="UP000499080"/>
    </source>
</evidence>
<accession>A0A4Y2GW10</accession>
<gene>
    <name evidence="1" type="ORF">AVEN_157025_1</name>
</gene>
<name>A0A4Y2GW10_ARAVE</name>
<organism evidence="1 2">
    <name type="scientific">Araneus ventricosus</name>
    <name type="common">Orbweaver spider</name>
    <name type="synonym">Epeira ventricosa</name>
    <dbReference type="NCBI Taxonomy" id="182803"/>
    <lineage>
        <taxon>Eukaryota</taxon>
        <taxon>Metazoa</taxon>
        <taxon>Ecdysozoa</taxon>
        <taxon>Arthropoda</taxon>
        <taxon>Chelicerata</taxon>
        <taxon>Arachnida</taxon>
        <taxon>Araneae</taxon>
        <taxon>Araneomorphae</taxon>
        <taxon>Entelegynae</taxon>
        <taxon>Araneoidea</taxon>
        <taxon>Araneidae</taxon>
        <taxon>Araneus</taxon>
    </lineage>
</organism>
<keyword evidence="2" id="KW-1185">Reference proteome</keyword>
<dbReference type="Proteomes" id="UP000499080">
    <property type="component" value="Unassembled WGS sequence"/>
</dbReference>
<protein>
    <submittedName>
        <fullName evidence="1">Uncharacterized protein</fullName>
    </submittedName>
</protein>
<dbReference type="EMBL" id="BGPR01001575">
    <property type="protein sequence ID" value="GBM57059.1"/>
    <property type="molecule type" value="Genomic_DNA"/>
</dbReference>
<reference evidence="1 2" key="1">
    <citation type="journal article" date="2019" name="Sci. Rep.">
        <title>Orb-weaving spider Araneus ventricosus genome elucidates the spidroin gene catalogue.</title>
        <authorList>
            <person name="Kono N."/>
            <person name="Nakamura H."/>
            <person name="Ohtoshi R."/>
            <person name="Moran D.A.P."/>
            <person name="Shinohara A."/>
            <person name="Yoshida Y."/>
            <person name="Fujiwara M."/>
            <person name="Mori M."/>
            <person name="Tomita M."/>
            <person name="Arakawa K."/>
        </authorList>
    </citation>
    <scope>NUCLEOTIDE SEQUENCE [LARGE SCALE GENOMIC DNA]</scope>
</reference>
<proteinExistence type="predicted"/>
<sequence length="147" mass="16631">MKERVSLNTAGNCKAGHAPLLHFEIFGTREGKTNRQGRKPMKFGANELKVVEFQRTQNPKLHPPIPIWVLDARVAVKQRICLHWDLASRLEIKLEFPRVGEEEHGWEEFCDFEPCHKTNFGTSVIALPNFSIKMGGKITGLRANGIA</sequence>
<evidence type="ECO:0000313" key="1">
    <source>
        <dbReference type="EMBL" id="GBM57059.1"/>
    </source>
</evidence>
<comment type="caution">
    <text evidence="1">The sequence shown here is derived from an EMBL/GenBank/DDBJ whole genome shotgun (WGS) entry which is preliminary data.</text>
</comment>
<dbReference type="AlphaFoldDB" id="A0A4Y2GW10"/>